<evidence type="ECO:0000313" key="3">
    <source>
        <dbReference type="Proteomes" id="UP000247075"/>
    </source>
</evidence>
<feature type="compositionally biased region" description="Low complexity" evidence="1">
    <location>
        <begin position="36"/>
        <end position="57"/>
    </location>
</feature>
<feature type="compositionally biased region" description="Polar residues" evidence="1">
    <location>
        <begin position="1"/>
        <end position="18"/>
    </location>
</feature>
<dbReference type="KEGG" id="vg:55608316"/>
<dbReference type="EMBL" id="MH155868">
    <property type="protein sequence ID" value="AWN05134.1"/>
    <property type="molecule type" value="Genomic_DNA"/>
</dbReference>
<dbReference type="Proteomes" id="UP000247075">
    <property type="component" value="Segment"/>
</dbReference>
<dbReference type="GeneID" id="55608316"/>
<keyword evidence="3" id="KW-1185">Reference proteome</keyword>
<dbReference type="RefSeq" id="YP_009838089.1">
    <property type="nucleotide sequence ID" value="NC_048706.1"/>
</dbReference>
<evidence type="ECO:0000256" key="1">
    <source>
        <dbReference type="SAM" id="MobiDB-lite"/>
    </source>
</evidence>
<reference evidence="2 3" key="1">
    <citation type="submission" date="2018-04" db="EMBL/GenBank/DDBJ databases">
        <authorList>
            <person name="Richter O.R."/>
            <person name="Sprando J."/>
            <person name="Abi J.R."/>
            <person name="Abidin Z.U."/>
            <person name="Aboumatar N."/>
            <person name="Aguilar F.A."/>
            <person name="Ahmed M."/>
            <person name="Aklilu M."/>
            <person name="Ali S.Z."/>
            <person name="Araia S."/>
            <person name="Asbury H."/>
            <person name="Atkinson A.N."/>
            <person name="Azam A.M."/>
            <person name="Bell J.L."/>
            <person name="Bhagat S."/>
            <person name="Bhatti J.A."/>
            <person name="Bhavsar J."/>
            <person name="Blocker D."/>
            <person name="Bonhomme B."/>
            <person name="Buker C.Y."/>
            <person name="Burnett T.D."/>
            <person name="Campbell R.L."/>
            <person name="Campbell S.M."/>
            <person name="Carinugan C.L."/>
            <person name="Chan P.R."/>
            <person name="Chen S."/>
            <person name="Dahne M."/>
            <person name="Dang V.Q."/>
            <person name="Ding J.R."/>
            <person name="Dunn G.L."/>
            <person name="Flores O.S."/>
            <person name="Frank D.N."/>
            <person name="Gonzalez N."/>
            <person name="Goryunova E."/>
            <person name="Hoang T."/>
            <person name="Hollenhorst D."/>
            <person name="Hora A.B."/>
            <person name="Hutchison A.S."/>
            <person name="Huynh A."/>
            <person name="Jani A."/>
            <person name="Jawed T."/>
            <person name="Jeffries M.J."/>
            <person name="Jian G.M."/>
            <person name="Joshi C."/>
            <person name="Kallab S."/>
            <person name="Kang L."/>
            <person name="Khan A."/>
            <person name="Klontz C.M."/>
            <person name="Koert M."/>
            <person name="Lagasca A."/>
            <person name="Lakhani A."/>
            <person name="Larsen A."/>
            <person name="Le A."/>
            <person name="Lee D.Y."/>
            <person name="Lembirik S."/>
            <person name="Lenus S."/>
            <person name="Lesniewski A.M."/>
            <person name="Lu W."/>
            <person name="Mamarakhimova Z."/>
            <person name="Mason S."/>
            <person name="Mathew L.K."/>
            <person name="Mattson C.L."/>
            <person name="Mian U.H."/>
            <person name="Morcos G.S."/>
            <person name="Muhler C.W."/>
            <person name="Naeem N.-U.-A."/>
            <person name="Namagiri S."/>
            <person name="Nassehi T."/>
            <person name="Nazarian M."/>
            <person name="Neal R.A."/>
            <person name="Negash K."/>
            <person name="Ngaleu B.J."/>
            <person name="Nguyen B.T."/>
            <person name="Nguyen K.V."/>
            <person name="Odili J.C."/>
            <person name="Ogletree A."/>
            <person name="Okojie E."/>
            <person name="Olajide T.E."/>
            <person name="Onwukwe C.S."/>
            <person name="Ozako O."/>
            <person name="Pakala M."/>
            <person name="Patel P."/>
            <person name="Patel H.J."/>
            <person name="Patel R."/>
            <person name="Paudel H."/>
            <person name="Pikounis A.J."/>
            <person name="Qazi M.A."/>
            <person name="Quiroz J.N."/>
            <person name="Ramachandran P.N."/>
            <person name="Rashford R.L."/>
            <person name="Rivera J."/>
            <person name="Romero F.D."/>
            <person name="Saba P.A."/>
            <person name="Sabu R.L."/>
            <person name="Saeed O.S."/>
            <person name="Saraf S."/>
            <person name="Scarano A.L."/>
            <person name="Sciandra C."/>
            <person name="Shakarov P."/>
            <person name="Sharma A."/>
            <person name="Singh K."/>
            <person name="Singh S."/>
            <person name="Spindler S.E."/>
            <person name="Szymanik K.H."/>
            <person name="Tahir M."/>
            <person name="Tchuinte L.U."/>
            <person name="Thakkar V."/>
            <person name="Tombo Z.B."/>
            <person name="Touma A."/>
            <person name="Tran J.N."/>
            <person name="Tran N."/>
            <person name="Truong D.H."/>
            <person name="Turner M.D."/>
            <person name="Vidmar M."/>
            <person name="Vuong K."/>
            <person name="Wilson B."/>
            <person name="Xie C.L."/>
            <person name="Yasinova A.G."/>
            <person name="Yu A.M."/>
            <person name="Zolnerowich N."/>
            <person name="Cortez R."/>
            <person name="Greis H.L."/>
            <person name="Lee M."/>
            <person name="Mantzavinos A."/>
            <person name="Mohamed I.R."/>
            <person name="Patel P."/>
            <person name="Puglisi K.M."/>
            <person name="Bhattacharya M."/>
            <person name="Correa-Mendez M."/>
            <person name="Fabian M."/>
            <person name="Reger N."/>
            <person name="Tran K."/>
            <person name="Erill I."/>
            <person name="Caruso S.M."/>
            <person name="Garlena R.A."/>
            <person name="Russell D.A."/>
            <person name="Pope W.H."/>
            <person name="Jacobs-Sera D."/>
            <person name="Hatfull G.F."/>
        </authorList>
    </citation>
    <scope>NUCLEOTIDE SEQUENCE [LARGE SCALE GENOMIC DNA]</scope>
</reference>
<sequence length="153" mass="16591">MTKSQPEPTTTQSPAQESTPKRMPSFELDPGLWGAPPTSTTSPVSSVATSSSEPVSPQSAIERALTELGSVLKRKNSDYKVTSSEFSNFHYAADVAGISTRDAILTQIGIKLGRLKGLTQSGKNPEWESIEDTAKDLAGYAVILYAYYLEMNW</sequence>
<feature type="region of interest" description="Disordered" evidence="1">
    <location>
        <begin position="1"/>
        <end position="59"/>
    </location>
</feature>
<gene>
    <name evidence="2" type="primary">53</name>
    <name evidence="2" type="ORF">SEA_FLOWERPOWER_53</name>
</gene>
<accession>A0A2U8UN19</accession>
<evidence type="ECO:0008006" key="4">
    <source>
        <dbReference type="Google" id="ProtNLM"/>
    </source>
</evidence>
<name>A0A2U8UN19_9CAUD</name>
<evidence type="ECO:0000313" key="2">
    <source>
        <dbReference type="EMBL" id="AWN05134.1"/>
    </source>
</evidence>
<protein>
    <recommendedName>
        <fullName evidence="4">Nucleotide modification associated domain-containing protein</fullName>
    </recommendedName>
</protein>
<proteinExistence type="predicted"/>
<organism evidence="2 3">
    <name type="scientific">Streptomyces phage FlowerPower</name>
    <dbReference type="NCBI Taxonomy" id="2182408"/>
    <lineage>
        <taxon>Viruses</taxon>
        <taxon>Duplodnaviria</taxon>
        <taxon>Heunggongvirae</taxon>
        <taxon>Uroviricota</taxon>
        <taxon>Caudoviricetes</taxon>
        <taxon>Beephvirinae</taxon>
        <taxon>Flowerpowervirus</taxon>
        <taxon>Flowerpowervirus flowerpower</taxon>
    </lineage>
</organism>